<comment type="similarity">
    <text evidence="3 7">Belongs to the hyi family.</text>
</comment>
<evidence type="ECO:0000256" key="5">
    <source>
        <dbReference type="ARBA" id="ARBA00017985"/>
    </source>
</evidence>
<feature type="domain" description="Xylose isomerase-like TIM barrel" evidence="9">
    <location>
        <begin position="26"/>
        <end position="262"/>
    </location>
</feature>
<evidence type="ECO:0000313" key="11">
    <source>
        <dbReference type="Proteomes" id="UP000694680"/>
    </source>
</evidence>
<evidence type="ECO:0000256" key="7">
    <source>
        <dbReference type="PIRNR" id="PIRNR006241"/>
    </source>
</evidence>
<evidence type="ECO:0000256" key="1">
    <source>
        <dbReference type="ARBA" id="ARBA00000476"/>
    </source>
</evidence>
<dbReference type="Pfam" id="PF01261">
    <property type="entry name" value="AP_endonuc_2"/>
    <property type="match status" value="1"/>
</dbReference>
<evidence type="ECO:0000256" key="6">
    <source>
        <dbReference type="ARBA" id="ARBA00023235"/>
    </source>
</evidence>
<dbReference type="EC" id="5.3.1.22" evidence="4 7"/>
<reference evidence="10" key="3">
    <citation type="submission" date="2025-09" db="UniProtKB">
        <authorList>
            <consortium name="Ensembl"/>
        </authorList>
    </citation>
    <scope>IDENTIFICATION</scope>
</reference>
<accession>A0A8C5GVV8</accession>
<reference evidence="10" key="1">
    <citation type="submission" date="2020-06" db="EMBL/GenBank/DDBJ databases">
        <authorList>
            <consortium name="Wellcome Sanger Institute Data Sharing"/>
        </authorList>
    </citation>
    <scope>NUCLEOTIDE SEQUENCE [LARGE SCALE GENOMIC DNA]</scope>
</reference>
<evidence type="ECO:0000256" key="8">
    <source>
        <dbReference type="PIRSR" id="PIRSR006241-50"/>
    </source>
</evidence>
<reference evidence="10" key="2">
    <citation type="submission" date="2025-08" db="UniProtKB">
        <authorList>
            <consortium name="Ensembl"/>
        </authorList>
    </citation>
    <scope>IDENTIFICATION</scope>
</reference>
<dbReference type="SUPFAM" id="SSF51658">
    <property type="entry name" value="Xylose isomerase-like"/>
    <property type="match status" value="1"/>
</dbReference>
<comment type="function">
    <text evidence="2 7">Catalyzes the reversible isomerization between hydroxypyruvate and 2-hydroxy-3-oxopropanoate (also termed tartronate semialdehyde).</text>
</comment>
<evidence type="ECO:0000256" key="3">
    <source>
        <dbReference type="ARBA" id="ARBA00005962"/>
    </source>
</evidence>
<dbReference type="GO" id="GO:0046487">
    <property type="term" value="P:glyoxylate metabolic process"/>
    <property type="evidence" value="ECO:0007669"/>
    <property type="project" value="TreeGrafter"/>
</dbReference>
<dbReference type="Gene3D" id="3.20.20.150">
    <property type="entry name" value="Divalent-metal-dependent TIM barrel enzymes"/>
    <property type="match status" value="1"/>
</dbReference>
<sequence length="284" mass="31678">MAPLKFCANISWLFTELPDFSQRMFAAVSAGFTAVEAAWLYDSDLQELQRAREASGVELVLINSPPGDLTAGDLGLAAVPGREAEFRKGLDVSVKYARALDCKRIHLMAGRFPEGADRTVAAKEMEAVFVQNLKYAADILSKEGMTGLIEPINSRISEPRYFLDSPHHAAAILEQVGRPNIQLQMDIFHWQIMDGNLTQNLRRYLPIIGHIQVAQVPGRNDPGSAGELNFSYLWDTLEQLGYHGYIGCEYKPLGEASPDWLRAKHSTRIITLERVHLQASRSRV</sequence>
<keyword evidence="6 7" id="KW-0413">Isomerase</keyword>
<evidence type="ECO:0000256" key="4">
    <source>
        <dbReference type="ARBA" id="ARBA00012570"/>
    </source>
</evidence>
<dbReference type="AlphaFoldDB" id="A0A8C5GVV8"/>
<dbReference type="InterPro" id="IPR026040">
    <property type="entry name" value="HyI-like"/>
</dbReference>
<evidence type="ECO:0000259" key="9">
    <source>
        <dbReference type="Pfam" id="PF01261"/>
    </source>
</evidence>
<keyword evidence="11" id="KW-1185">Reference proteome</keyword>
<evidence type="ECO:0000256" key="2">
    <source>
        <dbReference type="ARBA" id="ARBA00002968"/>
    </source>
</evidence>
<name>A0A8C5GVV8_GOUWI</name>
<proteinExistence type="inferred from homology"/>
<dbReference type="PIRSF" id="PIRSF006241">
    <property type="entry name" value="HyI"/>
    <property type="match status" value="1"/>
</dbReference>
<feature type="active site" description="Proton donor/acceptor" evidence="8">
    <location>
        <position position="150"/>
    </location>
</feature>
<dbReference type="InterPro" id="IPR050417">
    <property type="entry name" value="Sugar_Epim/Isomerase"/>
</dbReference>
<comment type="catalytic activity">
    <reaction evidence="1 7">
        <text>3-hydroxypyruvate = 2-hydroxy-3-oxopropanoate</text>
        <dbReference type="Rhea" id="RHEA:11952"/>
        <dbReference type="ChEBI" id="CHEBI:17180"/>
        <dbReference type="ChEBI" id="CHEBI:57978"/>
        <dbReference type="EC" id="5.3.1.22"/>
    </reaction>
</comment>
<dbReference type="Ensembl" id="ENSGWIT00000039800.1">
    <property type="protein sequence ID" value="ENSGWIP00000036525.1"/>
    <property type="gene ID" value="ENSGWIG00000018815.1"/>
</dbReference>
<gene>
    <name evidence="10" type="primary">hyi</name>
</gene>
<evidence type="ECO:0000313" key="10">
    <source>
        <dbReference type="Ensembl" id="ENSGWIP00000036525.1"/>
    </source>
</evidence>
<dbReference type="GO" id="GO:0008903">
    <property type="term" value="F:hydroxypyruvate isomerase activity"/>
    <property type="evidence" value="ECO:0007669"/>
    <property type="project" value="UniProtKB-EC"/>
</dbReference>
<dbReference type="InterPro" id="IPR013022">
    <property type="entry name" value="Xyl_isomerase-like_TIM-brl"/>
</dbReference>
<protein>
    <recommendedName>
        <fullName evidence="5 7">Putative hydroxypyruvate isomerase</fullName>
        <ecNumber evidence="4 7">5.3.1.22</ecNumber>
    </recommendedName>
</protein>
<organism evidence="10 11">
    <name type="scientific">Gouania willdenowi</name>
    <name type="common">Blunt-snouted clingfish</name>
    <name type="synonym">Lepadogaster willdenowi</name>
    <dbReference type="NCBI Taxonomy" id="441366"/>
    <lineage>
        <taxon>Eukaryota</taxon>
        <taxon>Metazoa</taxon>
        <taxon>Chordata</taxon>
        <taxon>Craniata</taxon>
        <taxon>Vertebrata</taxon>
        <taxon>Euteleostomi</taxon>
        <taxon>Actinopterygii</taxon>
        <taxon>Neopterygii</taxon>
        <taxon>Teleostei</taxon>
        <taxon>Neoteleostei</taxon>
        <taxon>Acanthomorphata</taxon>
        <taxon>Ovalentaria</taxon>
        <taxon>Blenniimorphae</taxon>
        <taxon>Blenniiformes</taxon>
        <taxon>Gobiesocoidei</taxon>
        <taxon>Gobiesocidae</taxon>
        <taxon>Gobiesocinae</taxon>
        <taxon>Gouania</taxon>
    </lineage>
</organism>
<dbReference type="FunFam" id="3.20.20.150:FF:000007">
    <property type="entry name" value="Hydroxypyruvate isomerase"/>
    <property type="match status" value="1"/>
</dbReference>
<dbReference type="PANTHER" id="PTHR43489">
    <property type="entry name" value="ISOMERASE"/>
    <property type="match status" value="1"/>
</dbReference>
<feature type="active site" description="Proton donor/acceptor" evidence="8">
    <location>
        <position position="249"/>
    </location>
</feature>
<dbReference type="Proteomes" id="UP000694680">
    <property type="component" value="Chromosome 4"/>
</dbReference>
<dbReference type="InterPro" id="IPR036237">
    <property type="entry name" value="Xyl_isomerase-like_sf"/>
</dbReference>
<dbReference type="PANTHER" id="PTHR43489:SF6">
    <property type="entry name" value="HYDROXYPYRUVATE ISOMERASE-RELATED"/>
    <property type="match status" value="1"/>
</dbReference>